<dbReference type="PANTHER" id="PTHR14911">
    <property type="entry name" value="THUMP DOMAIN-CONTAINING"/>
    <property type="match status" value="1"/>
</dbReference>
<reference evidence="3" key="1">
    <citation type="journal article" date="2019" name="Int. J. Syst. Evol. Microbiol.">
        <title>The Global Catalogue of Microorganisms (GCM) 10K type strain sequencing project: providing services to taxonomists for standard genome sequencing and annotation.</title>
        <authorList>
            <consortium name="The Broad Institute Genomics Platform"/>
            <consortium name="The Broad Institute Genome Sequencing Center for Infectious Disease"/>
            <person name="Wu L."/>
            <person name="Ma J."/>
        </authorList>
    </citation>
    <scope>NUCLEOTIDE SEQUENCE [LARGE SCALE GENOMIC DNA]</scope>
    <source>
        <strain evidence="3">CGMCC 1.15809</strain>
    </source>
</reference>
<dbReference type="Gene3D" id="3.30.2130.30">
    <property type="match status" value="1"/>
</dbReference>
<protein>
    <submittedName>
        <fullName evidence="2">Methyltransferase domain-containing protein</fullName>
    </submittedName>
</protein>
<dbReference type="PRINTS" id="PR00507">
    <property type="entry name" value="N12N6MTFRASE"/>
</dbReference>
<name>A0ABW1FKV2_9ACTN</name>
<dbReference type="InterPro" id="IPR000241">
    <property type="entry name" value="RlmKL-like_Mtase"/>
</dbReference>
<evidence type="ECO:0000259" key="1">
    <source>
        <dbReference type="Pfam" id="PF01170"/>
    </source>
</evidence>
<dbReference type="PROSITE" id="PS00092">
    <property type="entry name" value="N6_MTASE"/>
    <property type="match status" value="1"/>
</dbReference>
<keyword evidence="2" id="KW-0808">Transferase</keyword>
<sequence length="359" mass="38178">MGVRLLARTLRGIEEVCAQEITARGLGTVERLRHREVWFTTEEPDARLLDLRTADDVFLVAAVIHGVGHTKADLARFTQPSRTAPWRRLLRLRGRCGGPAAADRIDVVASYVGKRNYNRYDIEDAVGEQAAAVLGLVHHSRRDGAVPEGGRPFPIRVTVEGTEAALAVRLTERPLHRRAYKQESVPGTLHPPLAAAMALLAGLSPGDRVLDPSCGTGTLLIESRLTVDGLRTLGTDHNPATLAAAVANASAAQPSGAAGRAWAVADAGRLPVADGQADRVLSNPPWGLQVAPGGTLADRPAAYYEEVRRVLKPGTGRAVLLLHDPDTHLALARAAGLRVHDSRPVSLFGSRPAVVTLGA</sequence>
<dbReference type="InterPro" id="IPR002052">
    <property type="entry name" value="DNA_methylase_N6_adenine_CS"/>
</dbReference>
<dbReference type="Gene3D" id="3.40.50.150">
    <property type="entry name" value="Vaccinia Virus protein VP39"/>
    <property type="match status" value="1"/>
</dbReference>
<dbReference type="SUPFAM" id="SSF53335">
    <property type="entry name" value="S-adenosyl-L-methionine-dependent methyltransferases"/>
    <property type="match status" value="1"/>
</dbReference>
<dbReference type="GO" id="GO:0008168">
    <property type="term" value="F:methyltransferase activity"/>
    <property type="evidence" value="ECO:0007669"/>
    <property type="project" value="UniProtKB-KW"/>
</dbReference>
<dbReference type="RefSeq" id="WP_345077628.1">
    <property type="nucleotide sequence ID" value="NZ_BAAAWG010000002.1"/>
</dbReference>
<gene>
    <name evidence="2" type="ORF">ACFP3M_19995</name>
</gene>
<dbReference type="Proteomes" id="UP001596241">
    <property type="component" value="Unassembled WGS sequence"/>
</dbReference>
<evidence type="ECO:0000313" key="3">
    <source>
        <dbReference type="Proteomes" id="UP001596241"/>
    </source>
</evidence>
<dbReference type="EMBL" id="JBHSPW010000009">
    <property type="protein sequence ID" value="MFC5895087.1"/>
    <property type="molecule type" value="Genomic_DNA"/>
</dbReference>
<comment type="caution">
    <text evidence="2">The sequence shown here is derived from an EMBL/GenBank/DDBJ whole genome shotgun (WGS) entry which is preliminary data.</text>
</comment>
<organism evidence="2 3">
    <name type="scientific">Streptomyces ramulosus</name>
    <dbReference type="NCBI Taxonomy" id="47762"/>
    <lineage>
        <taxon>Bacteria</taxon>
        <taxon>Bacillati</taxon>
        <taxon>Actinomycetota</taxon>
        <taxon>Actinomycetes</taxon>
        <taxon>Kitasatosporales</taxon>
        <taxon>Streptomycetaceae</taxon>
        <taxon>Streptomyces</taxon>
    </lineage>
</organism>
<dbReference type="CDD" id="cd11715">
    <property type="entry name" value="THUMP_AdoMetMT"/>
    <property type="match status" value="1"/>
</dbReference>
<dbReference type="PANTHER" id="PTHR14911:SF13">
    <property type="entry name" value="TRNA (GUANINE(6)-N2)-METHYLTRANSFERASE THUMP3"/>
    <property type="match status" value="1"/>
</dbReference>
<dbReference type="Pfam" id="PF01170">
    <property type="entry name" value="UPF0020"/>
    <property type="match status" value="1"/>
</dbReference>
<proteinExistence type="predicted"/>
<keyword evidence="2" id="KW-0489">Methyltransferase</keyword>
<feature type="domain" description="Ribosomal RNA large subunit methyltransferase K/L-like methyltransferase" evidence="1">
    <location>
        <begin position="178"/>
        <end position="343"/>
    </location>
</feature>
<dbReference type="CDD" id="cd02440">
    <property type="entry name" value="AdoMet_MTases"/>
    <property type="match status" value="1"/>
</dbReference>
<dbReference type="GO" id="GO:0032259">
    <property type="term" value="P:methylation"/>
    <property type="evidence" value="ECO:0007669"/>
    <property type="project" value="UniProtKB-KW"/>
</dbReference>
<evidence type="ECO:0000313" key="2">
    <source>
        <dbReference type="EMBL" id="MFC5895087.1"/>
    </source>
</evidence>
<accession>A0ABW1FKV2</accession>
<dbReference type="InterPro" id="IPR029063">
    <property type="entry name" value="SAM-dependent_MTases_sf"/>
</dbReference>
<keyword evidence="3" id="KW-1185">Reference proteome</keyword>